<proteinExistence type="predicted"/>
<feature type="domain" description="DUF6538" evidence="2">
    <location>
        <begin position="9"/>
        <end position="63"/>
    </location>
</feature>
<keyword evidence="4" id="KW-1185">Reference proteome</keyword>
<reference evidence="3 4" key="1">
    <citation type="submission" date="2018-09" db="EMBL/GenBank/DDBJ databases">
        <authorList>
            <person name="Zhu H."/>
        </authorList>
    </citation>
    <scope>NUCLEOTIDE SEQUENCE [LARGE SCALE GENOMIC DNA]</scope>
    <source>
        <strain evidence="3 4">K2R01-6</strain>
    </source>
</reference>
<evidence type="ECO:0000256" key="1">
    <source>
        <dbReference type="SAM" id="MobiDB-lite"/>
    </source>
</evidence>
<protein>
    <recommendedName>
        <fullName evidence="2">DUF6538 domain-containing protein</fullName>
    </recommendedName>
</protein>
<evidence type="ECO:0000313" key="3">
    <source>
        <dbReference type="EMBL" id="RJF85838.1"/>
    </source>
</evidence>
<feature type="region of interest" description="Disordered" evidence="1">
    <location>
        <begin position="117"/>
        <end position="141"/>
    </location>
</feature>
<dbReference type="Proteomes" id="UP000286100">
    <property type="component" value="Unassembled WGS sequence"/>
</dbReference>
<dbReference type="InterPro" id="IPR046668">
    <property type="entry name" value="DUF6538"/>
</dbReference>
<evidence type="ECO:0000313" key="4">
    <source>
        <dbReference type="Proteomes" id="UP000286100"/>
    </source>
</evidence>
<sequence length="179" mass="20659">MCRYLHGPRDNGMYYFRRPTPEALRPIIDKREFFFSLRTKDKDAAKRLLPYHEIETQRELDAVQAELAVREVAALPVATPSPAQLDAERAQADWEEENAAFWVQFTQEQEAQKARQAARQPHKEAWERRARGSTAEMRPGDAAIVDLLREARRDSHPGMLPPSGRWDNALPITAQTLRR</sequence>
<dbReference type="EMBL" id="QYUM01000004">
    <property type="protein sequence ID" value="RJF85838.1"/>
    <property type="molecule type" value="Genomic_DNA"/>
</dbReference>
<accession>A0A418W793</accession>
<dbReference type="Pfam" id="PF20172">
    <property type="entry name" value="DUF6538"/>
    <property type="match status" value="1"/>
</dbReference>
<organism evidence="3 4">
    <name type="scientific">Sphingomonas cavernae</name>
    <dbReference type="NCBI Taxonomy" id="2320861"/>
    <lineage>
        <taxon>Bacteria</taxon>
        <taxon>Pseudomonadati</taxon>
        <taxon>Pseudomonadota</taxon>
        <taxon>Alphaproteobacteria</taxon>
        <taxon>Sphingomonadales</taxon>
        <taxon>Sphingomonadaceae</taxon>
        <taxon>Sphingomonas</taxon>
    </lineage>
</organism>
<feature type="compositionally biased region" description="Basic and acidic residues" evidence="1">
    <location>
        <begin position="121"/>
        <end position="130"/>
    </location>
</feature>
<name>A0A418W793_9SPHN</name>
<evidence type="ECO:0000259" key="2">
    <source>
        <dbReference type="Pfam" id="PF20172"/>
    </source>
</evidence>
<gene>
    <name evidence="3" type="ORF">D3876_18375</name>
</gene>
<dbReference type="AlphaFoldDB" id="A0A418W793"/>
<comment type="caution">
    <text evidence="3">The sequence shown here is derived from an EMBL/GenBank/DDBJ whole genome shotgun (WGS) entry which is preliminary data.</text>
</comment>